<sequence length="87" mass="9202">MKKKKVIFSPKLFLQKDTIAELNMDQSHQVLGGANTERDANSQSPCGPCNASLDGGCLTRQYSICPTVVNANGVCCVKANTGINGPC</sequence>
<accession>A0A2P8D651</accession>
<dbReference type="EMBL" id="PYGD01000003">
    <property type="protein sequence ID" value="PSK92669.1"/>
    <property type="molecule type" value="Genomic_DNA"/>
</dbReference>
<proteinExistence type="predicted"/>
<gene>
    <name evidence="1" type="ORF">B0I18_103246</name>
</gene>
<reference evidence="1 2" key="1">
    <citation type="submission" date="2018-03" db="EMBL/GenBank/DDBJ databases">
        <title>Genomic Encyclopedia of Type Strains, Phase III (KMG-III): the genomes of soil and plant-associated and newly described type strains.</title>
        <authorList>
            <person name="Whitman W."/>
        </authorList>
    </citation>
    <scope>NUCLEOTIDE SEQUENCE [LARGE SCALE GENOMIC DNA]</scope>
    <source>
        <strain evidence="1 2">CGMCC 1.12700</strain>
    </source>
</reference>
<dbReference type="OrthoDB" id="686767at2"/>
<dbReference type="Proteomes" id="UP000240572">
    <property type="component" value="Unassembled WGS sequence"/>
</dbReference>
<protein>
    <recommendedName>
        <fullName evidence="3">Natural product</fullName>
    </recommendedName>
</protein>
<evidence type="ECO:0000313" key="2">
    <source>
        <dbReference type="Proteomes" id="UP000240572"/>
    </source>
</evidence>
<organism evidence="1 2">
    <name type="scientific">Taibaiella chishuiensis</name>
    <dbReference type="NCBI Taxonomy" id="1434707"/>
    <lineage>
        <taxon>Bacteria</taxon>
        <taxon>Pseudomonadati</taxon>
        <taxon>Bacteroidota</taxon>
        <taxon>Chitinophagia</taxon>
        <taxon>Chitinophagales</taxon>
        <taxon>Chitinophagaceae</taxon>
        <taxon>Taibaiella</taxon>
    </lineage>
</organism>
<evidence type="ECO:0000313" key="1">
    <source>
        <dbReference type="EMBL" id="PSK92669.1"/>
    </source>
</evidence>
<evidence type="ECO:0008006" key="3">
    <source>
        <dbReference type="Google" id="ProtNLM"/>
    </source>
</evidence>
<dbReference type="AlphaFoldDB" id="A0A2P8D651"/>
<name>A0A2P8D651_9BACT</name>
<comment type="caution">
    <text evidence="1">The sequence shown here is derived from an EMBL/GenBank/DDBJ whole genome shotgun (WGS) entry which is preliminary data.</text>
</comment>
<dbReference type="InterPro" id="IPR058238">
    <property type="entry name" value="Lant_leader_dom"/>
</dbReference>
<dbReference type="RefSeq" id="WP_106522848.1">
    <property type="nucleotide sequence ID" value="NZ_PYGD01000003.1"/>
</dbReference>
<keyword evidence="2" id="KW-1185">Reference proteome</keyword>
<dbReference type="NCBIfam" id="NF038153">
    <property type="entry name" value="lant_leader_L1a"/>
    <property type="match status" value="1"/>
</dbReference>